<evidence type="ECO:0000256" key="4">
    <source>
        <dbReference type="ARBA" id="ARBA00022840"/>
    </source>
</evidence>
<dbReference type="GO" id="GO:0006003">
    <property type="term" value="P:fructose 2,6-bisphosphate metabolic process"/>
    <property type="evidence" value="ECO:0007669"/>
    <property type="project" value="InterPro"/>
</dbReference>
<dbReference type="GO" id="GO:0005829">
    <property type="term" value="C:cytosol"/>
    <property type="evidence" value="ECO:0007669"/>
    <property type="project" value="TreeGrafter"/>
</dbReference>
<feature type="binding site" evidence="6">
    <location>
        <position position="359"/>
    </location>
    <ligand>
        <name>substrate</name>
    </ligand>
</feature>
<keyword evidence="3" id="KW-0378">Hydrolase</keyword>
<dbReference type="GO" id="GO:0006000">
    <property type="term" value="P:fructose metabolic process"/>
    <property type="evidence" value="ECO:0007669"/>
    <property type="project" value="InterPro"/>
</dbReference>
<protein>
    <recommendedName>
        <fullName evidence="8">6-phosphofructo-2-kinase domain-containing protein</fullName>
    </recommendedName>
</protein>
<dbReference type="InterPro" id="IPR003094">
    <property type="entry name" value="6Pfruct_kin"/>
</dbReference>
<keyword evidence="10" id="KW-1185">Reference proteome</keyword>
<evidence type="ECO:0000256" key="7">
    <source>
        <dbReference type="SAM" id="MobiDB-lite"/>
    </source>
</evidence>
<dbReference type="SUPFAM" id="SSF52540">
    <property type="entry name" value="P-loop containing nucleoside triphosphate hydrolases"/>
    <property type="match status" value="1"/>
</dbReference>
<evidence type="ECO:0000313" key="9">
    <source>
        <dbReference type="EMBL" id="TRY74480.1"/>
    </source>
</evidence>
<dbReference type="Pfam" id="PF01591">
    <property type="entry name" value="6PF2K"/>
    <property type="match status" value="1"/>
</dbReference>
<evidence type="ECO:0000256" key="6">
    <source>
        <dbReference type="PIRSR" id="PIRSR613078-2"/>
    </source>
</evidence>
<feature type="domain" description="6-phosphofructo-2-kinase" evidence="8">
    <location>
        <begin position="90"/>
        <end position="301"/>
    </location>
</feature>
<evidence type="ECO:0000256" key="5">
    <source>
        <dbReference type="PIRSR" id="PIRSR613078-1"/>
    </source>
</evidence>
<sequence>MYRETRCTTCSNGSRSKQPLIHQSTLPVSHDANHFSRSQSDATANNTYFLRKRKYSVVKFGYHVAIPLARSTPGGNTDGSSPGTSSSPGTPHVIALVGLPARGKTYISKKLSRYLNWIGINTRVFNLGEYRRKMVPQYVSHELFNPSNEDGIKLREQVCQDAAVDVVKWFQNEEGEVAVFDATNTTRKRRQYLYEFFVEKHGCNLFFVESVCDKEDIIENNIKEVKTTSPDYMACNEAEVLNDFKARIKHYQEQYETLDEALEPDISFLKIFNAGEKVLVHKHVGHIQSRIVYYLMNVHIKKRTIYLVRHGESEFNVQGRIGGDSDLSENGIEFARQLALFVNALQKPKMKVWTSWMARAIQTTKYINGVQERWKALNEIDSGACDGMTYAEIQEKFPEDFKERDWDKFSYRYHRGESYEDLIARLEPVIMELERQETVFVVAHQAVIRCLLGYYLETSEEELPWLDVPLHTVVKLEPVAYGCKVQHIRFPVGCVSTYRQKPETPGQLEGKYVENTPVVEALRHSPIKDIDSLMLKLEIREHTTIKPEDTAVKNGC</sequence>
<dbReference type="GO" id="GO:0005524">
    <property type="term" value="F:ATP binding"/>
    <property type="evidence" value="ECO:0007669"/>
    <property type="project" value="UniProtKB-KW"/>
</dbReference>
<dbReference type="EMBL" id="VCGU01000005">
    <property type="protein sequence ID" value="TRY74480.1"/>
    <property type="molecule type" value="Genomic_DNA"/>
</dbReference>
<gene>
    <name evidence="9" type="ORF">TCAL_01328</name>
</gene>
<feature type="binding site" evidence="6">
    <location>
        <begin position="309"/>
        <end position="316"/>
    </location>
    <ligand>
        <name>substrate</name>
    </ligand>
</feature>
<feature type="active site" description="Tele-phosphohistidine intermediate" evidence="5">
    <location>
        <position position="310"/>
    </location>
</feature>
<dbReference type="Gene3D" id="3.40.50.1240">
    <property type="entry name" value="Phosphoglycerate mutase-like"/>
    <property type="match status" value="1"/>
</dbReference>
<dbReference type="PANTHER" id="PTHR10606">
    <property type="entry name" value="6-PHOSPHOFRUCTO-2-KINASE/FRUCTOSE-2,6-BISPHOSPHATASE"/>
    <property type="match status" value="1"/>
</dbReference>
<feature type="active site" description="Proton donor/acceptor" evidence="5">
    <location>
        <position position="379"/>
    </location>
</feature>
<dbReference type="CDD" id="cd07067">
    <property type="entry name" value="HP_PGM_like"/>
    <property type="match status" value="1"/>
</dbReference>
<dbReference type="InterPro" id="IPR013078">
    <property type="entry name" value="His_Pase_superF_clade-1"/>
</dbReference>
<comment type="similarity">
    <text evidence="1">In the C-terminal section; belongs to the phosphoglycerate mutase family.</text>
</comment>
<dbReference type="OMA" id="RWIQERC"/>
<proteinExistence type="inferred from homology"/>
<dbReference type="Pfam" id="PF00300">
    <property type="entry name" value="His_Phos_1"/>
    <property type="match status" value="1"/>
</dbReference>
<dbReference type="PANTHER" id="PTHR10606:SF44">
    <property type="entry name" value="6-PHOSPHOFRUCTO 2-KINASE_FRUCTOSE 2,6-BISPHOSPHATASE LONG FORM"/>
    <property type="match status" value="1"/>
</dbReference>
<comment type="caution">
    <text evidence="9">The sequence shown here is derived from an EMBL/GenBank/DDBJ whole genome shotgun (WGS) entry which is preliminary data.</text>
</comment>
<dbReference type="GO" id="GO:0004331">
    <property type="term" value="F:fructose-2,6-bisphosphate 2-phosphatase activity"/>
    <property type="evidence" value="ECO:0007669"/>
    <property type="project" value="TreeGrafter"/>
</dbReference>
<feature type="region of interest" description="Disordered" evidence="7">
    <location>
        <begin position="1"/>
        <end position="22"/>
    </location>
</feature>
<feature type="compositionally biased region" description="Polar residues" evidence="7">
    <location>
        <begin position="7"/>
        <end position="22"/>
    </location>
</feature>
<dbReference type="FunFam" id="3.40.50.1240:FF:000005">
    <property type="entry name" value="GpmB, Fructose-2,6-bisphosphatase"/>
    <property type="match status" value="1"/>
</dbReference>
<dbReference type="PRINTS" id="PR00991">
    <property type="entry name" value="6PFRUCTKNASE"/>
</dbReference>
<feature type="region of interest" description="Disordered" evidence="7">
    <location>
        <begin position="71"/>
        <end position="91"/>
    </location>
</feature>
<accession>A0A553P9X6</accession>
<evidence type="ECO:0000256" key="1">
    <source>
        <dbReference type="ARBA" id="ARBA00008408"/>
    </source>
</evidence>
<dbReference type="Gene3D" id="3.40.50.300">
    <property type="entry name" value="P-loop containing nucleotide triphosphate hydrolases"/>
    <property type="match status" value="1"/>
</dbReference>
<dbReference type="PIRSF" id="PIRSF000709">
    <property type="entry name" value="6PFK_2-Ptase"/>
    <property type="match status" value="1"/>
</dbReference>
<dbReference type="InterPro" id="IPR029033">
    <property type="entry name" value="His_PPase_superfam"/>
</dbReference>
<dbReference type="InterPro" id="IPR027417">
    <property type="entry name" value="P-loop_NTPase"/>
</dbReference>
<dbReference type="Proteomes" id="UP000318571">
    <property type="component" value="Chromosome 2"/>
</dbReference>
<organism evidence="9 10">
    <name type="scientific">Tigriopus californicus</name>
    <name type="common">Marine copepod</name>
    <dbReference type="NCBI Taxonomy" id="6832"/>
    <lineage>
        <taxon>Eukaryota</taxon>
        <taxon>Metazoa</taxon>
        <taxon>Ecdysozoa</taxon>
        <taxon>Arthropoda</taxon>
        <taxon>Crustacea</taxon>
        <taxon>Multicrustacea</taxon>
        <taxon>Hexanauplia</taxon>
        <taxon>Copepoda</taxon>
        <taxon>Harpacticoida</taxon>
        <taxon>Harpacticidae</taxon>
        <taxon>Tigriopus</taxon>
    </lineage>
</organism>
<dbReference type="AlphaFoldDB" id="A0A553P9X6"/>
<name>A0A553P9X6_TIGCA</name>
<dbReference type="SMART" id="SM00855">
    <property type="entry name" value="PGAM"/>
    <property type="match status" value="1"/>
</dbReference>
<evidence type="ECO:0000259" key="8">
    <source>
        <dbReference type="Pfam" id="PF01591"/>
    </source>
</evidence>
<evidence type="ECO:0000256" key="2">
    <source>
        <dbReference type="ARBA" id="ARBA00022741"/>
    </source>
</evidence>
<dbReference type="SUPFAM" id="SSF53254">
    <property type="entry name" value="Phosphoglycerate mutase-like"/>
    <property type="match status" value="1"/>
</dbReference>
<evidence type="ECO:0000256" key="3">
    <source>
        <dbReference type="ARBA" id="ARBA00022801"/>
    </source>
</evidence>
<dbReference type="PROSITE" id="PS00175">
    <property type="entry name" value="PG_MUTASE"/>
    <property type="match status" value="1"/>
</dbReference>
<keyword evidence="2" id="KW-0547">Nucleotide-binding</keyword>
<dbReference type="GO" id="GO:0003873">
    <property type="term" value="F:6-phosphofructo-2-kinase activity"/>
    <property type="evidence" value="ECO:0007669"/>
    <property type="project" value="InterPro"/>
</dbReference>
<dbReference type="STRING" id="6832.A0A553P9X6"/>
<evidence type="ECO:0000313" key="10">
    <source>
        <dbReference type="Proteomes" id="UP000318571"/>
    </source>
</evidence>
<dbReference type="InterPro" id="IPR013079">
    <property type="entry name" value="6Phosfructo_kin"/>
</dbReference>
<reference evidence="9 10" key="1">
    <citation type="journal article" date="2018" name="Nat. Ecol. Evol.">
        <title>Genomic signatures of mitonuclear coevolution across populations of Tigriopus californicus.</title>
        <authorList>
            <person name="Barreto F.S."/>
            <person name="Watson E.T."/>
            <person name="Lima T.G."/>
            <person name="Willett C.S."/>
            <person name="Edmands S."/>
            <person name="Li W."/>
            <person name="Burton R.S."/>
        </authorList>
    </citation>
    <scope>NUCLEOTIDE SEQUENCE [LARGE SCALE GENOMIC DNA]</scope>
    <source>
        <strain evidence="9 10">San Diego</strain>
    </source>
</reference>
<keyword evidence="4" id="KW-0067">ATP-binding</keyword>
<dbReference type="InterPro" id="IPR001345">
    <property type="entry name" value="PG/BPGM_mutase_AS"/>
</dbReference>
<dbReference type="FunFam" id="3.40.50.300:FF:000644">
    <property type="entry name" value="GpmB, Fructose-2,6-bisphosphatase"/>
    <property type="match status" value="1"/>
</dbReference>